<dbReference type="EC" id="5.6.2.4" evidence="13 15"/>
<evidence type="ECO:0000259" key="16">
    <source>
        <dbReference type="PROSITE" id="PS51192"/>
    </source>
</evidence>
<evidence type="ECO:0000256" key="3">
    <source>
        <dbReference type="ARBA" id="ARBA00022741"/>
    </source>
</evidence>
<evidence type="ECO:0000256" key="1">
    <source>
        <dbReference type="ARBA" id="ARBA00007504"/>
    </source>
</evidence>
<dbReference type="GO" id="GO:0016787">
    <property type="term" value="F:hydrolase activity"/>
    <property type="evidence" value="ECO:0007669"/>
    <property type="project" value="UniProtKB-KW"/>
</dbReference>
<dbReference type="SMART" id="SM00490">
    <property type="entry name" value="HELICc"/>
    <property type="match status" value="1"/>
</dbReference>
<dbReference type="InterPro" id="IPR004609">
    <property type="entry name" value="ATP-dep_DNA_helicase_RecG"/>
</dbReference>
<dbReference type="NCBIfam" id="TIGR00643">
    <property type="entry name" value="recG"/>
    <property type="match status" value="1"/>
</dbReference>
<evidence type="ECO:0000256" key="7">
    <source>
        <dbReference type="ARBA" id="ARBA00022840"/>
    </source>
</evidence>
<evidence type="ECO:0000256" key="14">
    <source>
        <dbReference type="ARBA" id="ARBA00048988"/>
    </source>
</evidence>
<dbReference type="InterPro" id="IPR045562">
    <property type="entry name" value="RecG_dom3_C"/>
</dbReference>
<evidence type="ECO:0000256" key="8">
    <source>
        <dbReference type="ARBA" id="ARBA00023125"/>
    </source>
</evidence>
<comment type="catalytic activity">
    <reaction evidence="14 15">
        <text>ATP + H2O = ADP + phosphate + H(+)</text>
        <dbReference type="Rhea" id="RHEA:13065"/>
        <dbReference type="ChEBI" id="CHEBI:15377"/>
        <dbReference type="ChEBI" id="CHEBI:15378"/>
        <dbReference type="ChEBI" id="CHEBI:30616"/>
        <dbReference type="ChEBI" id="CHEBI:43474"/>
        <dbReference type="ChEBI" id="CHEBI:456216"/>
        <dbReference type="EC" id="5.6.2.4"/>
    </reaction>
</comment>
<sequence length="699" mass="80190">MSELATLNIMYLPGVGPRKAELLKQELRIVSYEDLLYYFPYRYVDRSKIFKINEIHPDMQYVQVKGRIVALRTIGEGRTKRLSAWLDDGTGRIELVWFKGLKYVQGRLRSDLDFIAFGKPVVYGGQINIVHPEMEKYDESKVRLQAGLQPQYITSEKLKSNFLNSRAIQKLIFNLLQGYKEKFPETLPAYLLEKQKLMLLNDALRVIHFPPDNITLEKARFRFKFEELFYIQLSILRLKNQRTYNVKGLLFERVGAYLNAYYKEYLPFELTEAQKRVIREIRRDMGSGRQMNRLLQGDVGSGKTLVALMVMLIAADNNYQSCLMAPTEILANQHYETIASQCDKIGIKVALLTGSSNKSERDKIHAALESGELLILIGTHALIEDKVVFRNLGLVVIDEQHRFGVEQRARLWKKNVTPPHVLVMTATPIPRTLAMTVYGDLDVSVIDQLPPGRKPIQTQHFFHNHRNKLNRFLHQEIEKGRQIYVVYPLIEESEKMDYKNLSEGYEYMKMAFPQYEVVMVHGKMKAAEKDEAMQAFASGKAHIMVATTVIEVGVNVPNASVMVIESAERFGLSQLHQLRGRVGRGAEQSYCILMTSYKLAEESRKRMEIMVRTNDGFEIAEADMKMRGPGDLEGTQQSGLPFELKIANLSRDSQVLQAARDVALEILEDDPMLEKPENQILVRRLTALARAKLNWSMIS</sequence>
<dbReference type="InterPro" id="IPR001650">
    <property type="entry name" value="Helicase_C-like"/>
</dbReference>
<evidence type="ECO:0000256" key="5">
    <source>
        <dbReference type="ARBA" id="ARBA00022801"/>
    </source>
</evidence>
<evidence type="ECO:0000256" key="2">
    <source>
        <dbReference type="ARBA" id="ARBA00017846"/>
    </source>
</evidence>
<feature type="domain" description="Helicase C-terminal" evidence="17">
    <location>
        <begin position="468"/>
        <end position="630"/>
    </location>
</feature>
<dbReference type="CDD" id="cd18811">
    <property type="entry name" value="SF2_C_RecG"/>
    <property type="match status" value="1"/>
</dbReference>
<dbReference type="EMBL" id="CP098400">
    <property type="protein sequence ID" value="URW79158.1"/>
    <property type="molecule type" value="Genomic_DNA"/>
</dbReference>
<evidence type="ECO:0000313" key="19">
    <source>
        <dbReference type="Proteomes" id="UP001056426"/>
    </source>
</evidence>
<keyword evidence="9 15" id="KW-0233">DNA recombination</keyword>
<dbReference type="Pfam" id="PF00271">
    <property type="entry name" value="Helicase_C"/>
    <property type="match status" value="1"/>
</dbReference>
<dbReference type="GO" id="GO:0006281">
    <property type="term" value="P:DNA repair"/>
    <property type="evidence" value="ECO:0007669"/>
    <property type="project" value="UniProtKB-UniRule"/>
</dbReference>
<evidence type="ECO:0000256" key="15">
    <source>
        <dbReference type="RuleBase" id="RU363016"/>
    </source>
</evidence>
<dbReference type="Gene3D" id="3.40.50.300">
    <property type="entry name" value="P-loop containing nucleotide triphosphate hydrolases"/>
    <property type="match status" value="2"/>
</dbReference>
<keyword evidence="19" id="KW-1185">Reference proteome</keyword>
<gene>
    <name evidence="18" type="primary">recG</name>
    <name evidence="18" type="ORF">M9189_09865</name>
</gene>
<dbReference type="PANTHER" id="PTHR47964">
    <property type="entry name" value="ATP-DEPENDENT DNA HELICASE HOMOLOG RECG, CHLOROPLASTIC"/>
    <property type="match status" value="1"/>
</dbReference>
<keyword evidence="5 15" id="KW-0378">Hydrolase</keyword>
<dbReference type="InterPro" id="IPR012340">
    <property type="entry name" value="NA-bd_OB-fold"/>
</dbReference>
<accession>A0A9J6ZNQ2</accession>
<protein>
    <recommendedName>
        <fullName evidence="2 15">ATP-dependent DNA helicase RecG</fullName>
        <ecNumber evidence="13 15">5.6.2.4</ecNumber>
    </recommendedName>
</protein>
<name>A0A9J6ZNQ2_9BACT</name>
<evidence type="ECO:0000256" key="9">
    <source>
        <dbReference type="ARBA" id="ARBA00023172"/>
    </source>
</evidence>
<dbReference type="Pfam" id="PF17191">
    <property type="entry name" value="RecG_wedge"/>
    <property type="match status" value="1"/>
</dbReference>
<dbReference type="PANTHER" id="PTHR47964:SF1">
    <property type="entry name" value="ATP-DEPENDENT DNA HELICASE HOMOLOG RECG, CHLOROPLASTIC"/>
    <property type="match status" value="1"/>
</dbReference>
<proteinExistence type="inferred from homology"/>
<reference evidence="18" key="2">
    <citation type="submission" date="2022-06" db="EMBL/GenBank/DDBJ databases">
        <title>Xiashengella guii gen. nov. sp. nov., a bacterium isolated form anaerobic digestion tank.</title>
        <authorList>
            <person name="Huang H."/>
        </authorList>
    </citation>
    <scope>NUCLEOTIDE SEQUENCE</scope>
    <source>
        <strain evidence="18">Ai-910</strain>
    </source>
</reference>
<dbReference type="Pfam" id="PF19833">
    <property type="entry name" value="RecG_dom3_C"/>
    <property type="match status" value="1"/>
</dbReference>
<dbReference type="InterPro" id="IPR027417">
    <property type="entry name" value="P-loop_NTPase"/>
</dbReference>
<dbReference type="GO" id="GO:0003677">
    <property type="term" value="F:DNA binding"/>
    <property type="evidence" value="ECO:0007669"/>
    <property type="project" value="UniProtKB-KW"/>
</dbReference>
<dbReference type="AlphaFoldDB" id="A0A9J6ZNQ2"/>
<dbReference type="GO" id="GO:0005524">
    <property type="term" value="F:ATP binding"/>
    <property type="evidence" value="ECO:0007669"/>
    <property type="project" value="UniProtKB-KW"/>
</dbReference>
<dbReference type="NCBIfam" id="NF008165">
    <property type="entry name" value="PRK10917.1-3"/>
    <property type="match status" value="1"/>
</dbReference>
<keyword evidence="3 15" id="KW-0547">Nucleotide-binding</keyword>
<keyword evidence="8" id="KW-0238">DNA-binding</keyword>
<comment type="similarity">
    <text evidence="1 15">Belongs to the helicase family. RecG subfamily.</text>
</comment>
<dbReference type="Gene3D" id="2.40.50.140">
    <property type="entry name" value="Nucleic acid-binding proteins"/>
    <property type="match status" value="1"/>
</dbReference>
<evidence type="ECO:0000259" key="17">
    <source>
        <dbReference type="PROSITE" id="PS51194"/>
    </source>
</evidence>
<dbReference type="SUPFAM" id="SSF50249">
    <property type="entry name" value="Nucleic acid-binding proteins"/>
    <property type="match status" value="1"/>
</dbReference>
<dbReference type="SUPFAM" id="SSF52540">
    <property type="entry name" value="P-loop containing nucleoside triphosphate hydrolases"/>
    <property type="match status" value="2"/>
</dbReference>
<keyword evidence="10 15" id="KW-0234">DNA repair</keyword>
<evidence type="ECO:0000256" key="6">
    <source>
        <dbReference type="ARBA" id="ARBA00022806"/>
    </source>
</evidence>
<evidence type="ECO:0000256" key="4">
    <source>
        <dbReference type="ARBA" id="ARBA00022763"/>
    </source>
</evidence>
<dbReference type="CDD" id="cd04488">
    <property type="entry name" value="RecG_wedge_OBF"/>
    <property type="match status" value="1"/>
</dbReference>
<dbReference type="NCBIfam" id="NF008168">
    <property type="entry name" value="PRK10917.2-2"/>
    <property type="match status" value="1"/>
</dbReference>
<dbReference type="GO" id="GO:0006310">
    <property type="term" value="P:DNA recombination"/>
    <property type="evidence" value="ECO:0007669"/>
    <property type="project" value="UniProtKB-UniRule"/>
</dbReference>
<keyword evidence="6 15" id="KW-0347">Helicase</keyword>
<dbReference type="Proteomes" id="UP001056426">
    <property type="component" value="Chromosome"/>
</dbReference>
<evidence type="ECO:0000256" key="11">
    <source>
        <dbReference type="ARBA" id="ARBA00023235"/>
    </source>
</evidence>
<organism evidence="18 19">
    <name type="scientific">Xiashengella succiniciproducens</name>
    <dbReference type="NCBI Taxonomy" id="2949635"/>
    <lineage>
        <taxon>Bacteria</taxon>
        <taxon>Pseudomonadati</taxon>
        <taxon>Bacteroidota</taxon>
        <taxon>Bacteroidia</taxon>
        <taxon>Marinilabiliales</taxon>
        <taxon>Marinilabiliaceae</taxon>
        <taxon>Xiashengella</taxon>
    </lineage>
</organism>
<keyword evidence="4 15" id="KW-0227">DNA damage</keyword>
<dbReference type="InterPro" id="IPR033454">
    <property type="entry name" value="RecG_wedge"/>
</dbReference>
<dbReference type="CDD" id="cd17992">
    <property type="entry name" value="DEXHc_RecG"/>
    <property type="match status" value="1"/>
</dbReference>
<keyword evidence="11" id="KW-0413">Isomerase</keyword>
<reference evidence="18" key="1">
    <citation type="submission" date="2022-05" db="EMBL/GenBank/DDBJ databases">
        <authorList>
            <person name="Sun X."/>
        </authorList>
    </citation>
    <scope>NUCLEOTIDE SEQUENCE</scope>
    <source>
        <strain evidence="18">Ai-910</strain>
    </source>
</reference>
<dbReference type="SMART" id="SM00487">
    <property type="entry name" value="DEXDc"/>
    <property type="match status" value="1"/>
</dbReference>
<dbReference type="Pfam" id="PF00270">
    <property type="entry name" value="DEAD"/>
    <property type="match status" value="1"/>
</dbReference>
<dbReference type="InterPro" id="IPR014001">
    <property type="entry name" value="Helicase_ATP-bd"/>
</dbReference>
<evidence type="ECO:0000256" key="10">
    <source>
        <dbReference type="ARBA" id="ARBA00023204"/>
    </source>
</evidence>
<dbReference type="GO" id="GO:0043138">
    <property type="term" value="F:3'-5' DNA helicase activity"/>
    <property type="evidence" value="ECO:0007669"/>
    <property type="project" value="UniProtKB-EC"/>
</dbReference>
<dbReference type="PROSITE" id="PS51194">
    <property type="entry name" value="HELICASE_CTER"/>
    <property type="match status" value="1"/>
</dbReference>
<evidence type="ECO:0000256" key="12">
    <source>
        <dbReference type="ARBA" id="ARBA00034617"/>
    </source>
</evidence>
<dbReference type="RefSeq" id="WP_250722817.1">
    <property type="nucleotide sequence ID" value="NZ_CP098400.1"/>
</dbReference>
<evidence type="ECO:0000256" key="13">
    <source>
        <dbReference type="ARBA" id="ARBA00034808"/>
    </source>
</evidence>
<evidence type="ECO:0000313" key="18">
    <source>
        <dbReference type="EMBL" id="URW79158.1"/>
    </source>
</evidence>
<dbReference type="KEGG" id="alkq:M9189_09865"/>
<feature type="domain" description="Helicase ATP-binding" evidence="16">
    <location>
        <begin position="284"/>
        <end position="446"/>
    </location>
</feature>
<comment type="catalytic activity">
    <reaction evidence="12 15">
        <text>Couples ATP hydrolysis with the unwinding of duplex DNA by translocating in the 3'-5' direction.</text>
        <dbReference type="EC" id="5.6.2.4"/>
    </reaction>
</comment>
<dbReference type="InterPro" id="IPR047112">
    <property type="entry name" value="RecG/Mfd"/>
</dbReference>
<dbReference type="PROSITE" id="PS51192">
    <property type="entry name" value="HELICASE_ATP_BIND_1"/>
    <property type="match status" value="1"/>
</dbReference>
<comment type="function">
    <text evidence="15">Plays a critical role in recombination and DNA repair. Helps process Holliday junction intermediates to mature products by catalyzing branch migration. Has replication fork regression activity, unwinds stalled or blocked replication forks to make a HJ that can be resolved. Has a DNA unwinding activity characteristic of a DNA helicase with 3'-5' polarity.</text>
</comment>
<keyword evidence="7 15" id="KW-0067">ATP-binding</keyword>
<dbReference type="InterPro" id="IPR011545">
    <property type="entry name" value="DEAD/DEAH_box_helicase_dom"/>
</dbReference>